<name>A0A6M3KT53_9ZZZZ</name>
<dbReference type="EMBL" id="MT142564">
    <property type="protein sequence ID" value="QJA85267.1"/>
    <property type="molecule type" value="Genomic_DNA"/>
</dbReference>
<gene>
    <name evidence="1" type="ORF">MM415B02238_0015</name>
</gene>
<reference evidence="1" key="1">
    <citation type="submission" date="2020-03" db="EMBL/GenBank/DDBJ databases">
        <title>The deep terrestrial virosphere.</title>
        <authorList>
            <person name="Holmfeldt K."/>
            <person name="Nilsson E."/>
            <person name="Simone D."/>
            <person name="Lopez-Fernandez M."/>
            <person name="Wu X."/>
            <person name="de Brujin I."/>
            <person name="Lundin D."/>
            <person name="Andersson A."/>
            <person name="Bertilsson S."/>
            <person name="Dopson M."/>
        </authorList>
    </citation>
    <scope>NUCLEOTIDE SEQUENCE</scope>
    <source>
        <strain evidence="1">MM415B02238</strain>
    </source>
</reference>
<dbReference type="AlphaFoldDB" id="A0A6M3KT53"/>
<sequence length="73" mass="8278">MSIHVYPVKDEREHELDGLHCWCGPKVLFSDPDTGQTYSEALVVHAAADCREVIEEAEEIINSEGRRNEQRPA</sequence>
<organism evidence="1">
    <name type="scientific">viral metagenome</name>
    <dbReference type="NCBI Taxonomy" id="1070528"/>
    <lineage>
        <taxon>unclassified sequences</taxon>
        <taxon>metagenomes</taxon>
        <taxon>organismal metagenomes</taxon>
    </lineage>
</organism>
<proteinExistence type="predicted"/>
<protein>
    <submittedName>
        <fullName evidence="1">Uncharacterized protein</fullName>
    </submittedName>
</protein>
<evidence type="ECO:0000313" key="1">
    <source>
        <dbReference type="EMBL" id="QJA85267.1"/>
    </source>
</evidence>
<accession>A0A6M3KT53</accession>